<comment type="caution">
    <text evidence="3">The sequence shown here is derived from an EMBL/GenBank/DDBJ whole genome shotgun (WGS) entry which is preliminary data.</text>
</comment>
<reference evidence="3 4" key="2">
    <citation type="submission" date="2019-02" db="EMBL/GenBank/DDBJ databases">
        <title>'Lichenibacterium ramalinii' gen. nov. sp. nov., 'Lichenibacterium minor' gen. nov. sp. nov.</title>
        <authorList>
            <person name="Pankratov T."/>
        </authorList>
    </citation>
    <scope>NUCLEOTIDE SEQUENCE [LARGE SCALE GENOMIC DNA]</scope>
    <source>
        <strain evidence="3 4">RmlP026</strain>
    </source>
</reference>
<dbReference type="EMBL" id="QYBB01000002">
    <property type="protein sequence ID" value="RYC33616.1"/>
    <property type="molecule type" value="Genomic_DNA"/>
</dbReference>
<dbReference type="PANTHER" id="PTHR34136:SF1">
    <property type="entry name" value="UDP-N-ACETYL-D-MANNOSAMINURONIC ACID TRANSFERASE"/>
    <property type="match status" value="1"/>
</dbReference>
<protein>
    <submittedName>
        <fullName evidence="3">Glycosyltransferase</fullName>
    </submittedName>
</protein>
<dbReference type="PANTHER" id="PTHR34136">
    <property type="match status" value="1"/>
</dbReference>
<dbReference type="Proteomes" id="UP000290759">
    <property type="component" value="Unassembled WGS sequence"/>
</dbReference>
<dbReference type="CDD" id="cd06533">
    <property type="entry name" value="Glyco_transf_WecG_TagA"/>
    <property type="match status" value="1"/>
</dbReference>
<dbReference type="InterPro" id="IPR004629">
    <property type="entry name" value="WecG_TagA_CpsF"/>
</dbReference>
<dbReference type="OrthoDB" id="9771846at2"/>
<dbReference type="RefSeq" id="WP_129223673.1">
    <property type="nucleotide sequence ID" value="NZ_QYBB01000002.1"/>
</dbReference>
<reference evidence="3 4" key="1">
    <citation type="submission" date="2018-12" db="EMBL/GenBank/DDBJ databases">
        <authorList>
            <person name="Grouzdev D.S."/>
            <person name="Krutkina M.S."/>
        </authorList>
    </citation>
    <scope>NUCLEOTIDE SEQUENCE [LARGE SCALE GENOMIC DNA]</scope>
    <source>
        <strain evidence="3 4">RmlP026</strain>
    </source>
</reference>
<accession>A0A4Q2UES6</accession>
<evidence type="ECO:0000313" key="3">
    <source>
        <dbReference type="EMBL" id="RYC33616.1"/>
    </source>
</evidence>
<evidence type="ECO:0000256" key="1">
    <source>
        <dbReference type="ARBA" id="ARBA00022676"/>
    </source>
</evidence>
<name>A0A4Q2UES6_9HYPH</name>
<gene>
    <name evidence="3" type="ORF">D3273_03905</name>
</gene>
<dbReference type="NCBIfam" id="TIGR00696">
    <property type="entry name" value="wecG_tagA_cpsF"/>
    <property type="match status" value="1"/>
</dbReference>
<keyword evidence="2 3" id="KW-0808">Transferase</keyword>
<evidence type="ECO:0000313" key="4">
    <source>
        <dbReference type="Proteomes" id="UP000290759"/>
    </source>
</evidence>
<proteinExistence type="predicted"/>
<organism evidence="3 4">
    <name type="scientific">Lichenibacterium minor</name>
    <dbReference type="NCBI Taxonomy" id="2316528"/>
    <lineage>
        <taxon>Bacteria</taxon>
        <taxon>Pseudomonadati</taxon>
        <taxon>Pseudomonadota</taxon>
        <taxon>Alphaproteobacteria</taxon>
        <taxon>Hyphomicrobiales</taxon>
        <taxon>Lichenihabitantaceae</taxon>
        <taxon>Lichenibacterium</taxon>
    </lineage>
</organism>
<keyword evidence="1" id="KW-0328">Glycosyltransferase</keyword>
<evidence type="ECO:0000256" key="2">
    <source>
        <dbReference type="ARBA" id="ARBA00022679"/>
    </source>
</evidence>
<dbReference type="AlphaFoldDB" id="A0A4Q2UES6"/>
<keyword evidence="4" id="KW-1185">Reference proteome</keyword>
<sequence length="268" mass="28808">MGHDEKVGRFSLAGVPVSDVTMGKLIEAIGRRIAMPAGTPGAFVVFRDAHGVVRSQDDERLRRAHHEALLVCPDGRPLVWVGRMKGYRNIRQVPGIASMEAVCRAGADAGWRHYFLGGGPGVAERLAAAMTARVPGLQVAGHETPPFRALDEAETAAMRARITASGAQILWVGLGTPKQELFMAEHAPHLPGTVAMGVGAAFDVNIGTIPRSPRLLQVAGLEWAYRLAREPKRLYGRYRTVVPRFAMLAAAELGTDLRGTRGPERGGI</sequence>
<dbReference type="GO" id="GO:0016758">
    <property type="term" value="F:hexosyltransferase activity"/>
    <property type="evidence" value="ECO:0007669"/>
    <property type="project" value="TreeGrafter"/>
</dbReference>
<dbReference type="Pfam" id="PF03808">
    <property type="entry name" value="Glyco_tran_WecG"/>
    <property type="match status" value="1"/>
</dbReference>